<accession>A0A2P2K4X9</accession>
<protein>
    <submittedName>
        <fullName evidence="1">Uncharacterized protein MANES_05G031100</fullName>
    </submittedName>
</protein>
<organism evidence="1">
    <name type="scientific">Rhizophora mucronata</name>
    <name type="common">Asiatic mangrove</name>
    <dbReference type="NCBI Taxonomy" id="61149"/>
    <lineage>
        <taxon>Eukaryota</taxon>
        <taxon>Viridiplantae</taxon>
        <taxon>Streptophyta</taxon>
        <taxon>Embryophyta</taxon>
        <taxon>Tracheophyta</taxon>
        <taxon>Spermatophyta</taxon>
        <taxon>Magnoliopsida</taxon>
        <taxon>eudicotyledons</taxon>
        <taxon>Gunneridae</taxon>
        <taxon>Pentapetalae</taxon>
        <taxon>rosids</taxon>
        <taxon>fabids</taxon>
        <taxon>Malpighiales</taxon>
        <taxon>Rhizophoraceae</taxon>
        <taxon>Rhizophora</taxon>
    </lineage>
</organism>
<reference evidence="1" key="1">
    <citation type="submission" date="2018-02" db="EMBL/GenBank/DDBJ databases">
        <title>Rhizophora mucronata_Transcriptome.</title>
        <authorList>
            <person name="Meera S.P."/>
            <person name="Sreeshan A."/>
            <person name="Augustine A."/>
        </authorList>
    </citation>
    <scope>NUCLEOTIDE SEQUENCE</scope>
    <source>
        <tissue evidence="1">Leaf</tissue>
    </source>
</reference>
<name>A0A2P2K4X9_RHIMU</name>
<proteinExistence type="predicted"/>
<dbReference type="EMBL" id="GGEC01020298">
    <property type="protein sequence ID" value="MBX00782.1"/>
    <property type="molecule type" value="Transcribed_RNA"/>
</dbReference>
<evidence type="ECO:0000313" key="1">
    <source>
        <dbReference type="EMBL" id="MBX00782.1"/>
    </source>
</evidence>
<sequence>MQMSSNFKLMSEYTSINFSSQSVTGSSRSIIRDFMSAWLSQSDSIANFIQGRLRTSFLSFGTSFLNLSAKDSSKVFNIEASCGDNREPFGDNIWKGLPNGKKGQCGSCDRLIWRLSETSTGISPGQVLSRGTENCAEILNAEISFAVAPGKFRLLFIEVLGRCIRCILLVDNLRQYGRANCNTESPFFLVGCVKISRPGIDS</sequence>
<dbReference type="AlphaFoldDB" id="A0A2P2K4X9"/>